<dbReference type="InterPro" id="IPR011644">
    <property type="entry name" value="Heme_NO-bd"/>
</dbReference>
<feature type="domain" description="Heme NO-binding" evidence="1">
    <location>
        <begin position="2"/>
        <end position="156"/>
    </location>
</feature>
<dbReference type="STRING" id="999627.SAMN05216236_10522"/>
<dbReference type="Gene3D" id="3.90.1520.10">
    <property type="entry name" value="H-NOX domain"/>
    <property type="match status" value="1"/>
</dbReference>
<dbReference type="InterPro" id="IPR024096">
    <property type="entry name" value="NO_sig/Golgi_transp_ligand-bd"/>
</dbReference>
<evidence type="ECO:0000259" key="1">
    <source>
        <dbReference type="Pfam" id="PF07700"/>
    </source>
</evidence>
<gene>
    <name evidence="2" type="ORF">SAMN05216236_10522</name>
</gene>
<dbReference type="InterPro" id="IPR038158">
    <property type="entry name" value="H-NOX_domain_sf"/>
</dbReference>
<keyword evidence="3" id="KW-1185">Reference proteome</keyword>
<accession>A0A1I6ZWH9</accession>
<name>A0A1I6ZWH9_9RHOB</name>
<dbReference type="OrthoDB" id="981203at2"/>
<proteinExistence type="predicted"/>
<dbReference type="PANTHER" id="PTHR45655">
    <property type="entry name" value="GUANYLATE CYCLASE SOLUBLE SUBUNIT BETA-2"/>
    <property type="match status" value="1"/>
</dbReference>
<evidence type="ECO:0000313" key="2">
    <source>
        <dbReference type="EMBL" id="SFT66967.1"/>
    </source>
</evidence>
<reference evidence="2 3" key="1">
    <citation type="submission" date="2016-10" db="EMBL/GenBank/DDBJ databases">
        <authorList>
            <person name="de Groot N.N."/>
        </authorList>
    </citation>
    <scope>NUCLEOTIDE SEQUENCE [LARGE SCALE GENOMIC DNA]</scope>
    <source>
        <strain evidence="2 3">CGMCC 1.10959</strain>
    </source>
</reference>
<dbReference type="SUPFAM" id="SSF111126">
    <property type="entry name" value="Ligand-binding domain in the NO signalling and Golgi transport"/>
    <property type="match status" value="1"/>
</dbReference>
<dbReference type="Proteomes" id="UP000182466">
    <property type="component" value="Unassembled WGS sequence"/>
</dbReference>
<organism evidence="2 3">
    <name type="scientific">Sedimentitalea nanhaiensis</name>
    <dbReference type="NCBI Taxonomy" id="999627"/>
    <lineage>
        <taxon>Bacteria</taxon>
        <taxon>Pseudomonadati</taxon>
        <taxon>Pseudomonadota</taxon>
        <taxon>Alphaproteobacteria</taxon>
        <taxon>Rhodobacterales</taxon>
        <taxon>Paracoccaceae</taxon>
        <taxon>Sedimentitalea</taxon>
    </lineage>
</organism>
<dbReference type="AlphaFoldDB" id="A0A1I6ZWH9"/>
<dbReference type="RefSeq" id="WP_027260915.1">
    <property type="nucleotide sequence ID" value="NZ_FPAW01000005.1"/>
</dbReference>
<dbReference type="EMBL" id="FPAW01000005">
    <property type="protein sequence ID" value="SFT66967.1"/>
    <property type="molecule type" value="Genomic_DNA"/>
</dbReference>
<dbReference type="GO" id="GO:0020037">
    <property type="term" value="F:heme binding"/>
    <property type="evidence" value="ECO:0007669"/>
    <property type="project" value="InterPro"/>
</dbReference>
<sequence>MHGLINRAIQSFFCTTYGTDRWQRVTEAAGLEFCEYEAMLIYDEEQSFGMLDAMAAELDRPLDEVLEDIGTFLVSNPQVESLRRLLRFGGVTYVEFLHSLDDLPDRTRLAVSDLHLPALELREHAAGQFSLTCHPGLPGLGSVLVGLLRAMADDYGALVMLDRQGGGNGNGRDVISITLVETAYAEGRSFDLGARAG</sequence>
<dbReference type="PANTHER" id="PTHR45655:SF13">
    <property type="entry name" value="SOLUBLE GUANYLATE CYCLASE GCY-32-RELATED"/>
    <property type="match status" value="1"/>
</dbReference>
<evidence type="ECO:0000313" key="3">
    <source>
        <dbReference type="Proteomes" id="UP000182466"/>
    </source>
</evidence>
<dbReference type="Pfam" id="PF07700">
    <property type="entry name" value="HNOB"/>
    <property type="match status" value="1"/>
</dbReference>
<protein>
    <submittedName>
        <fullName evidence="2">Haem-NO-binding</fullName>
    </submittedName>
</protein>
<dbReference type="eggNOG" id="COG1060">
    <property type="taxonomic scope" value="Bacteria"/>
</dbReference>